<sequence>MLLRLPYSILDRKIARTAPRTCLGRVTGSSSHDTAVHVFEQEKQDSGRLPIDPSFQPVGNDRVRSFSLVGTFYPTALSPSLSFNICGEMFLVSGKGEDWK</sequence>
<dbReference type="AlphaFoldDB" id="A0A7S1T755"/>
<reference evidence="1" key="1">
    <citation type="submission" date="2021-01" db="EMBL/GenBank/DDBJ databases">
        <authorList>
            <person name="Corre E."/>
            <person name="Pelletier E."/>
            <person name="Niang G."/>
            <person name="Scheremetjew M."/>
            <person name="Finn R."/>
            <person name="Kale V."/>
            <person name="Holt S."/>
            <person name="Cochrane G."/>
            <person name="Meng A."/>
            <person name="Brown T."/>
            <person name="Cohen L."/>
        </authorList>
    </citation>
    <scope>NUCLEOTIDE SEQUENCE</scope>
    <source>
        <strain evidence="1">SAG 36.94</strain>
    </source>
</reference>
<dbReference type="EMBL" id="HBGH01001792">
    <property type="protein sequence ID" value="CAD9224311.1"/>
    <property type="molecule type" value="Transcribed_RNA"/>
</dbReference>
<accession>A0A7S1T755</accession>
<protein>
    <submittedName>
        <fullName evidence="1">Uncharacterized protein</fullName>
    </submittedName>
</protein>
<gene>
    <name evidence="1" type="ORF">CCAE0312_LOCUS931</name>
</gene>
<organism evidence="1">
    <name type="scientific">Compsopogon caeruleus</name>
    <dbReference type="NCBI Taxonomy" id="31354"/>
    <lineage>
        <taxon>Eukaryota</taxon>
        <taxon>Rhodophyta</taxon>
        <taxon>Compsopogonophyceae</taxon>
        <taxon>Compsopogonales</taxon>
        <taxon>Compsopogonaceae</taxon>
        <taxon>Compsopogon</taxon>
    </lineage>
</organism>
<proteinExistence type="predicted"/>
<evidence type="ECO:0000313" key="1">
    <source>
        <dbReference type="EMBL" id="CAD9224311.1"/>
    </source>
</evidence>
<name>A0A7S1T755_9RHOD</name>